<organism evidence="1">
    <name type="scientific">marine sediment metagenome</name>
    <dbReference type="NCBI Taxonomy" id="412755"/>
    <lineage>
        <taxon>unclassified sequences</taxon>
        <taxon>metagenomes</taxon>
        <taxon>ecological metagenomes</taxon>
    </lineage>
</organism>
<gene>
    <name evidence="1" type="ORF">S03H2_61880</name>
</gene>
<reference evidence="1" key="1">
    <citation type="journal article" date="2014" name="Front. Microbiol.">
        <title>High frequency of phylogenetically diverse reductive dehalogenase-homologous genes in deep subseafloor sedimentary metagenomes.</title>
        <authorList>
            <person name="Kawai M."/>
            <person name="Futagami T."/>
            <person name="Toyoda A."/>
            <person name="Takaki Y."/>
            <person name="Nishi S."/>
            <person name="Hori S."/>
            <person name="Arai W."/>
            <person name="Tsubouchi T."/>
            <person name="Morono Y."/>
            <person name="Uchiyama I."/>
            <person name="Ito T."/>
            <person name="Fujiyama A."/>
            <person name="Inagaki F."/>
            <person name="Takami H."/>
        </authorList>
    </citation>
    <scope>NUCLEOTIDE SEQUENCE</scope>
    <source>
        <strain evidence="1">Expedition CK06-06</strain>
    </source>
</reference>
<feature type="non-terminal residue" evidence="1">
    <location>
        <position position="1"/>
    </location>
</feature>
<sequence length="158" mass="17352">DIECFIAQAGQQIDLGDGAIIEVLNPQTTPLADTSSDIDNNGMVLHIIMGEASFLLTADTMWEAEFELVARRANLSSTVLKVAHHGSDTSTTPQFLAVVDPQLAVISVGEDNLYGHPTPEVMARLNQKIDSENIYRTDEHGTIEFITDGERLWVKTEK</sequence>
<dbReference type="PANTHER" id="PTHR30619">
    <property type="entry name" value="DNA INTERNALIZATION/COMPETENCE PROTEIN COMEC/REC2"/>
    <property type="match status" value="1"/>
</dbReference>
<accession>X1KYH5</accession>
<evidence type="ECO:0008006" key="2">
    <source>
        <dbReference type="Google" id="ProtNLM"/>
    </source>
</evidence>
<dbReference type="InterPro" id="IPR052159">
    <property type="entry name" value="Competence_DNA_uptake"/>
</dbReference>
<dbReference type="PANTHER" id="PTHR30619:SF1">
    <property type="entry name" value="RECOMBINATION PROTEIN 2"/>
    <property type="match status" value="1"/>
</dbReference>
<dbReference type="SUPFAM" id="SSF56281">
    <property type="entry name" value="Metallo-hydrolase/oxidoreductase"/>
    <property type="match status" value="1"/>
</dbReference>
<dbReference type="AlphaFoldDB" id="X1KYH5"/>
<name>X1KYH5_9ZZZZ</name>
<dbReference type="EMBL" id="BARU01039981">
    <property type="protein sequence ID" value="GAH86978.1"/>
    <property type="molecule type" value="Genomic_DNA"/>
</dbReference>
<protein>
    <recommendedName>
        <fullName evidence="2">Metallo-beta-lactamase domain-containing protein</fullName>
    </recommendedName>
</protein>
<evidence type="ECO:0000313" key="1">
    <source>
        <dbReference type="EMBL" id="GAH86978.1"/>
    </source>
</evidence>
<dbReference type="Gene3D" id="3.60.15.10">
    <property type="entry name" value="Ribonuclease Z/Hydroxyacylglutathione hydrolase-like"/>
    <property type="match status" value="1"/>
</dbReference>
<dbReference type="InterPro" id="IPR036866">
    <property type="entry name" value="RibonucZ/Hydroxyglut_hydro"/>
</dbReference>
<comment type="caution">
    <text evidence="1">The sequence shown here is derived from an EMBL/GenBank/DDBJ whole genome shotgun (WGS) entry which is preliminary data.</text>
</comment>
<proteinExistence type="predicted"/>